<dbReference type="EMBL" id="SZPZ01000001">
    <property type="protein sequence ID" value="TKK83071.1"/>
    <property type="molecule type" value="Genomic_DNA"/>
</dbReference>
<evidence type="ECO:0000313" key="3">
    <source>
        <dbReference type="EMBL" id="TKK83071.1"/>
    </source>
</evidence>
<evidence type="ECO:0000313" key="4">
    <source>
        <dbReference type="Proteomes" id="UP000305836"/>
    </source>
</evidence>
<name>A0A4U3M322_9ACTN</name>
<accession>A0A4U3M322</accession>
<dbReference type="Gene3D" id="3.40.50.720">
    <property type="entry name" value="NAD(P)-binding Rossmann-like Domain"/>
    <property type="match status" value="1"/>
</dbReference>
<dbReference type="Pfam" id="PF00106">
    <property type="entry name" value="adh_short"/>
    <property type="match status" value="1"/>
</dbReference>
<dbReference type="InterPro" id="IPR036291">
    <property type="entry name" value="NAD(P)-bd_dom_sf"/>
</dbReference>
<dbReference type="InterPro" id="IPR002347">
    <property type="entry name" value="SDR_fam"/>
</dbReference>
<evidence type="ECO:0000256" key="1">
    <source>
        <dbReference type="ARBA" id="ARBA00023002"/>
    </source>
</evidence>
<reference evidence="3 4" key="1">
    <citation type="submission" date="2019-04" db="EMBL/GenBank/DDBJ databases">
        <title>Kribbella sp. NEAU-THZ 27 nov., a novel actinomycete isolated from soil.</title>
        <authorList>
            <person name="Duan L."/>
        </authorList>
    </citation>
    <scope>NUCLEOTIDE SEQUENCE [LARGE SCALE GENOMIC DNA]</scope>
    <source>
        <strain evidence="4">NEAU-THZ27</strain>
    </source>
</reference>
<dbReference type="PRINTS" id="PR00080">
    <property type="entry name" value="SDRFAMILY"/>
</dbReference>
<dbReference type="SUPFAM" id="SSF51735">
    <property type="entry name" value="NAD(P)-binding Rossmann-fold domains"/>
    <property type="match status" value="1"/>
</dbReference>
<dbReference type="NCBIfam" id="NF004846">
    <property type="entry name" value="PRK06197.1"/>
    <property type="match status" value="1"/>
</dbReference>
<comment type="similarity">
    <text evidence="2">Belongs to the short-chain dehydrogenases/reductases (SDR) family.</text>
</comment>
<gene>
    <name evidence="3" type="ORF">FDA38_10155</name>
</gene>
<sequence>MAIADQSGRTVFITGASAGVGRQTAIVLAAAGATVVLGCRDLAKGAAVRDHIRAVTPAARVSVVALDLASLESIREAAKQVCAEHDRIDVLINNAGVMRPPRSTTADGFELQFGTNHLGHFALTGLLLERLLPVAGSRVVTVASPAHRQGRIDFDDLQSERRYRRSAAYAQSKLANLLFTYELQRRLAVGGATTVALAAHPGGARTELNRNLPFLFRGASWGLARPITHPVEIGALSILYAAVDPGALGGEYYGPDGLFEFKGQPTRLESTPRSHDAATQRRLWEVSQQLTDVRYDALAKSR</sequence>
<dbReference type="PANTHER" id="PTHR43157:SF31">
    <property type="entry name" value="PHOSPHATIDYLINOSITOL-GLYCAN BIOSYNTHESIS CLASS F PROTEIN"/>
    <property type="match status" value="1"/>
</dbReference>
<dbReference type="GO" id="GO:0016491">
    <property type="term" value="F:oxidoreductase activity"/>
    <property type="evidence" value="ECO:0007669"/>
    <property type="project" value="UniProtKB-KW"/>
</dbReference>
<dbReference type="NCBIfam" id="NF004513">
    <property type="entry name" value="PRK05854.1"/>
    <property type="match status" value="1"/>
</dbReference>
<dbReference type="CDD" id="cd05327">
    <property type="entry name" value="retinol-DH_like_SDR_c_like"/>
    <property type="match status" value="1"/>
</dbReference>
<evidence type="ECO:0000256" key="2">
    <source>
        <dbReference type="RuleBase" id="RU000363"/>
    </source>
</evidence>
<dbReference type="OrthoDB" id="4577644at2"/>
<keyword evidence="4" id="KW-1185">Reference proteome</keyword>
<dbReference type="Proteomes" id="UP000305836">
    <property type="component" value="Unassembled WGS sequence"/>
</dbReference>
<dbReference type="AlphaFoldDB" id="A0A4U3M322"/>
<proteinExistence type="inferred from homology"/>
<dbReference type="RefSeq" id="WP_137253757.1">
    <property type="nucleotide sequence ID" value="NZ_JBHSPQ010000001.1"/>
</dbReference>
<protein>
    <submittedName>
        <fullName evidence="3">SDR family NAD(P)-dependent oxidoreductase</fullName>
    </submittedName>
</protein>
<comment type="caution">
    <text evidence="3">The sequence shown here is derived from an EMBL/GenBank/DDBJ whole genome shotgun (WGS) entry which is preliminary data.</text>
</comment>
<keyword evidence="1" id="KW-0560">Oxidoreductase</keyword>
<dbReference type="PRINTS" id="PR00081">
    <property type="entry name" value="GDHRDH"/>
</dbReference>
<organism evidence="3 4">
    <name type="scientific">Kribbella jiaozuonensis</name>
    <dbReference type="NCBI Taxonomy" id="2575441"/>
    <lineage>
        <taxon>Bacteria</taxon>
        <taxon>Bacillati</taxon>
        <taxon>Actinomycetota</taxon>
        <taxon>Actinomycetes</taxon>
        <taxon>Propionibacteriales</taxon>
        <taxon>Kribbellaceae</taxon>
        <taxon>Kribbella</taxon>
    </lineage>
</organism>
<dbReference type="PANTHER" id="PTHR43157">
    <property type="entry name" value="PHOSPHATIDYLINOSITOL-GLYCAN BIOSYNTHESIS CLASS F PROTEIN-RELATED"/>
    <property type="match status" value="1"/>
</dbReference>